<proteinExistence type="predicted"/>
<reference evidence="2" key="1">
    <citation type="submission" date="2022-11" db="UniProtKB">
        <authorList>
            <consortium name="WormBaseParasite"/>
        </authorList>
    </citation>
    <scope>IDENTIFICATION</scope>
</reference>
<dbReference type="AlphaFoldDB" id="A0A915KF38"/>
<sequence length="168" mass="19386">MSQEIVVQQRLEKNELEKSILKVRGEEQEEEEEEEEDYDDSLKAKTTVKFVVESDDHSKDFTKLIIESSSKLSPQIESGLNEFFGTKINIQSLEHFKRDGLLENEILTENHQVIVELPQSSSSITVAENNIERTVDRVEERILESEKIIDQQENSEVECCMLLDLSNV</sequence>
<protein>
    <submittedName>
        <fullName evidence="2">Uncharacterized protein</fullName>
    </submittedName>
</protein>
<accession>A0A915KF38</accession>
<evidence type="ECO:0000313" key="2">
    <source>
        <dbReference type="WBParaSite" id="nRc.2.0.1.t37423-RA"/>
    </source>
</evidence>
<evidence type="ECO:0000313" key="1">
    <source>
        <dbReference type="Proteomes" id="UP000887565"/>
    </source>
</evidence>
<dbReference type="Proteomes" id="UP000887565">
    <property type="component" value="Unplaced"/>
</dbReference>
<dbReference type="WBParaSite" id="nRc.2.0.1.t37423-RA">
    <property type="protein sequence ID" value="nRc.2.0.1.t37423-RA"/>
    <property type="gene ID" value="nRc.2.0.1.g37423"/>
</dbReference>
<name>A0A915KF38_ROMCU</name>
<keyword evidence="1" id="KW-1185">Reference proteome</keyword>
<organism evidence="1 2">
    <name type="scientific">Romanomermis culicivorax</name>
    <name type="common">Nematode worm</name>
    <dbReference type="NCBI Taxonomy" id="13658"/>
    <lineage>
        <taxon>Eukaryota</taxon>
        <taxon>Metazoa</taxon>
        <taxon>Ecdysozoa</taxon>
        <taxon>Nematoda</taxon>
        <taxon>Enoplea</taxon>
        <taxon>Dorylaimia</taxon>
        <taxon>Mermithida</taxon>
        <taxon>Mermithoidea</taxon>
        <taxon>Mermithidae</taxon>
        <taxon>Romanomermis</taxon>
    </lineage>
</organism>